<dbReference type="GO" id="GO:1902012">
    <property type="term" value="P:poly(ribitol phosphate) teichoic acid biosynthetic process"/>
    <property type="evidence" value="ECO:0007669"/>
    <property type="project" value="UniProtKB-UniRule"/>
</dbReference>
<organism evidence="5 6">
    <name type="scientific">Heyndrickxia oleronia</name>
    <dbReference type="NCBI Taxonomy" id="38875"/>
    <lineage>
        <taxon>Bacteria</taxon>
        <taxon>Bacillati</taxon>
        <taxon>Bacillota</taxon>
        <taxon>Bacilli</taxon>
        <taxon>Bacillales</taxon>
        <taxon>Bacillaceae</taxon>
        <taxon>Heyndrickxia</taxon>
    </lineage>
</organism>
<comment type="caution">
    <text evidence="4">Lacks conserved residue(s) required for the propagation of feature annotation.</text>
</comment>
<feature type="site" description="Positions ribitol 5-phosphate for the nucleophilic attack" evidence="4">
    <location>
        <position position="159"/>
    </location>
</feature>
<reference evidence="5" key="1">
    <citation type="submission" date="2023-03" db="EMBL/GenBank/DDBJ databases">
        <title>Bacterial isolates from washroom surfaces on a university campus.</title>
        <authorList>
            <person name="Holman D.B."/>
            <person name="Gzyl K.E."/>
            <person name="Taheri A.E."/>
        </authorList>
    </citation>
    <scope>NUCLEOTIDE SEQUENCE</scope>
    <source>
        <strain evidence="5">RD03</strain>
    </source>
</reference>
<name>A0AAW6SWT2_9BACI</name>
<dbReference type="GO" id="GO:0005829">
    <property type="term" value="C:cytosol"/>
    <property type="evidence" value="ECO:0007669"/>
    <property type="project" value="TreeGrafter"/>
</dbReference>
<comment type="catalytic activity">
    <reaction evidence="4">
        <text>D-ribitol 5-phosphate + CTP + H(+) = CDP-L-ribitol + diphosphate</text>
        <dbReference type="Rhea" id="RHEA:12456"/>
        <dbReference type="ChEBI" id="CHEBI:15378"/>
        <dbReference type="ChEBI" id="CHEBI:33019"/>
        <dbReference type="ChEBI" id="CHEBI:37563"/>
        <dbReference type="ChEBI" id="CHEBI:57608"/>
        <dbReference type="ChEBI" id="CHEBI:57695"/>
        <dbReference type="EC" id="2.7.7.40"/>
    </reaction>
</comment>
<evidence type="ECO:0000256" key="1">
    <source>
        <dbReference type="ARBA" id="ARBA00022679"/>
    </source>
</evidence>
<dbReference type="Pfam" id="PF01128">
    <property type="entry name" value="IspD"/>
    <property type="match status" value="1"/>
</dbReference>
<dbReference type="InterPro" id="IPR018294">
    <property type="entry name" value="ISPD_synthase_CS"/>
</dbReference>
<dbReference type="AlphaFoldDB" id="A0AAW6SWT2"/>
<sequence>MVSVLIFAGGTGKRMNSKSKPKQFLELHGKPILIHTIEHFEEHDEVDNIAVVCLPAWIDTLRDILKRFNITKVKWIVEGGQTGQESIYNGLNAIYQECENPKDTIVLIHDGVRPIISQKLISENITTVKNYGSAITVSKAKETVTSVDSEAQIDMIADRSAARIAKAPQSFYLSDIYSAHIRAKQDHIIDMIDSASLMRHYGYPLHTVECPSENIKITTPMDFYIFRAIHEAKENSQIFGIEVQK</sequence>
<dbReference type="FunFam" id="3.90.550.10:FF:000003">
    <property type="entry name" value="2-C-methyl-D-erythritol 4-phosphate cytidylyltransferase"/>
    <property type="match status" value="1"/>
</dbReference>
<proteinExistence type="inferred from homology"/>
<dbReference type="InterPro" id="IPR034683">
    <property type="entry name" value="IspD/TarI"/>
</dbReference>
<dbReference type="HAMAP" id="MF_02068">
    <property type="entry name" value="TarI"/>
    <property type="match status" value="1"/>
</dbReference>
<comment type="function">
    <text evidence="4">Catalyzes the transfer of the cytidylyl group of CTP to D-ribitol 5-phosphate.</text>
</comment>
<dbReference type="NCBIfam" id="NF001183">
    <property type="entry name" value="PRK00155.1-3"/>
    <property type="match status" value="1"/>
</dbReference>
<evidence type="ECO:0000313" key="5">
    <source>
        <dbReference type="EMBL" id="MDH5161287.1"/>
    </source>
</evidence>
<protein>
    <recommendedName>
        <fullName evidence="4">Ribitol-5-phosphate cytidylyltransferase</fullName>
        <ecNumber evidence="4">2.7.7.40</ecNumber>
    </recommendedName>
</protein>
<evidence type="ECO:0000313" key="6">
    <source>
        <dbReference type="Proteomes" id="UP001159179"/>
    </source>
</evidence>
<dbReference type="CDD" id="cd02516">
    <property type="entry name" value="CDP-ME_synthetase"/>
    <property type="match status" value="1"/>
</dbReference>
<feature type="binding site" evidence="4">
    <location>
        <begin position="7"/>
        <end position="10"/>
    </location>
    <ligand>
        <name>CTP</name>
        <dbReference type="ChEBI" id="CHEBI:37563"/>
    </ligand>
</feature>
<feature type="site" description="Transition state stabilizer" evidence="4">
    <location>
        <position position="22"/>
    </location>
</feature>
<evidence type="ECO:0000256" key="3">
    <source>
        <dbReference type="ARBA" id="ARBA00022944"/>
    </source>
</evidence>
<keyword evidence="1 4" id="KW-0808">Transferase</keyword>
<keyword evidence="3 4" id="KW-0777">Teichoic acid biosynthesis</keyword>
<dbReference type="GO" id="GO:0071555">
    <property type="term" value="P:cell wall organization"/>
    <property type="evidence" value="ECO:0007669"/>
    <property type="project" value="UniProtKB-KW"/>
</dbReference>
<dbReference type="RefSeq" id="WP_280616588.1">
    <property type="nucleotide sequence ID" value="NZ_JAROYP010000005.1"/>
</dbReference>
<dbReference type="SUPFAM" id="SSF53448">
    <property type="entry name" value="Nucleotide-diphospho-sugar transferases"/>
    <property type="match status" value="1"/>
</dbReference>
<accession>A0AAW6SWT2</accession>
<dbReference type="InterPro" id="IPR029044">
    <property type="entry name" value="Nucleotide-diphossugar_trans"/>
</dbReference>
<dbReference type="Gene3D" id="3.90.550.10">
    <property type="entry name" value="Spore Coat Polysaccharide Biosynthesis Protein SpsA, Chain A"/>
    <property type="match status" value="1"/>
</dbReference>
<evidence type="ECO:0000256" key="2">
    <source>
        <dbReference type="ARBA" id="ARBA00022695"/>
    </source>
</evidence>
<dbReference type="PANTHER" id="PTHR43015:SF1">
    <property type="entry name" value="D-RIBITOL-5-PHOSPHATE CYTIDYLYLTRANSFERASE"/>
    <property type="match status" value="1"/>
</dbReference>
<evidence type="ECO:0000256" key="4">
    <source>
        <dbReference type="HAMAP-Rule" id="MF_02068"/>
    </source>
</evidence>
<dbReference type="EC" id="2.7.7.40" evidence="4"/>
<comment type="pathway">
    <text evidence="4">Cell wall biogenesis; poly(ribitol phosphate) teichoic acid biosynthesis.</text>
</comment>
<dbReference type="GO" id="GO:0047349">
    <property type="term" value="F:D-ribitol-5-phosphate cytidylyltransferase activity"/>
    <property type="evidence" value="ECO:0007669"/>
    <property type="project" value="UniProtKB-UniRule"/>
</dbReference>
<dbReference type="GO" id="GO:0050518">
    <property type="term" value="F:2-C-methyl-D-erythritol 4-phosphate cytidylyltransferase activity"/>
    <property type="evidence" value="ECO:0007669"/>
    <property type="project" value="UniProtKB-ARBA"/>
</dbReference>
<dbReference type="EMBL" id="JAROYP010000005">
    <property type="protein sequence ID" value="MDH5161287.1"/>
    <property type="molecule type" value="Genomic_DNA"/>
</dbReference>
<dbReference type="PROSITE" id="PS01295">
    <property type="entry name" value="ISPD"/>
    <property type="match status" value="1"/>
</dbReference>
<dbReference type="GO" id="GO:0008299">
    <property type="term" value="P:isoprenoid biosynthetic process"/>
    <property type="evidence" value="ECO:0007669"/>
    <property type="project" value="InterPro"/>
</dbReference>
<dbReference type="Proteomes" id="UP001159179">
    <property type="component" value="Unassembled WGS sequence"/>
</dbReference>
<keyword evidence="2 4" id="KW-0548">Nucleotidyltransferase</keyword>
<dbReference type="PANTHER" id="PTHR43015">
    <property type="entry name" value="D-RIBITOL-5-PHOSPHATE CYTIDYLYLTRANSFERASE"/>
    <property type="match status" value="1"/>
</dbReference>
<comment type="caution">
    <text evidence="5">The sequence shown here is derived from an EMBL/GenBank/DDBJ whole genome shotgun (WGS) entry which is preliminary data.</text>
</comment>
<feature type="site" description="Transition state stabilizer" evidence="4">
    <location>
        <position position="14"/>
    </location>
</feature>
<comment type="similarity">
    <text evidence="4">Belongs to the IspD/TarI cytidylyltransferase family. TarI subfamily.</text>
</comment>
<keyword evidence="4" id="KW-0961">Cell wall biogenesis/degradation</keyword>
<gene>
    <name evidence="4" type="primary">tarI</name>
    <name evidence="5" type="ORF">P5X88_10075</name>
</gene>
<feature type="binding site" evidence="4">
    <location>
        <begin position="80"/>
        <end position="86"/>
    </location>
    <ligand>
        <name>CTP</name>
        <dbReference type="ChEBI" id="CHEBI:37563"/>
    </ligand>
</feature>
<feature type="site" description="Positions ribitol 5-phosphate for the nucleophilic attack" evidence="4">
    <location>
        <position position="216"/>
    </location>
</feature>
<dbReference type="InterPro" id="IPR034709">
    <property type="entry name" value="TarI"/>
</dbReference>